<feature type="region of interest" description="Disordered" evidence="1">
    <location>
        <begin position="142"/>
        <end position="182"/>
    </location>
</feature>
<reference evidence="2" key="1">
    <citation type="submission" date="2022-08" db="EMBL/GenBank/DDBJ databases">
        <title>Genomic Encyclopedia of Type Strains, Phase V (KMG-V): Genome sequencing to study the core and pangenomes of soil and plant-associated prokaryotes.</title>
        <authorList>
            <person name="Whitman W."/>
        </authorList>
    </citation>
    <scope>NUCLEOTIDE SEQUENCE</scope>
    <source>
        <strain evidence="2">SP2016B</strain>
    </source>
</reference>
<evidence type="ECO:0000313" key="2">
    <source>
        <dbReference type="EMBL" id="MCS3866624.1"/>
    </source>
</evidence>
<name>A0A9X2U4A8_9BACT</name>
<organism evidence="2 3">
    <name type="scientific">Salinibacter ruber</name>
    <dbReference type="NCBI Taxonomy" id="146919"/>
    <lineage>
        <taxon>Bacteria</taxon>
        <taxon>Pseudomonadati</taxon>
        <taxon>Rhodothermota</taxon>
        <taxon>Rhodothermia</taxon>
        <taxon>Rhodothermales</taxon>
        <taxon>Salinibacteraceae</taxon>
        <taxon>Salinibacter</taxon>
    </lineage>
</organism>
<gene>
    <name evidence="2" type="ORF">GGP82_003202</name>
</gene>
<comment type="caution">
    <text evidence="2">The sequence shown here is derived from an EMBL/GenBank/DDBJ whole genome shotgun (WGS) entry which is preliminary data.</text>
</comment>
<sequence>MSGEIEYGVVSFCPDLTDPAARSMPVAVIGLLEGKSSENGEGDGKIFMITRADAENLLPIEDDPLARAILNDLPDFLGEQVREGLRIAGSSGLISWIEHSLRNSLHISNIQCSDVDMAVDDHIEFMNRMAETISEVFDEEMPEDPFADGLGSRTPQTGVPNMQLWDPASLENKGSARSGVPH</sequence>
<accession>A0A9X2U4A8</accession>
<evidence type="ECO:0000313" key="3">
    <source>
        <dbReference type="Proteomes" id="UP001155034"/>
    </source>
</evidence>
<protein>
    <submittedName>
        <fullName evidence="2">Uncharacterized protein</fullName>
    </submittedName>
</protein>
<dbReference type="RefSeq" id="WP_259084201.1">
    <property type="nucleotide sequence ID" value="NZ_JANTYZ010000016.1"/>
</dbReference>
<dbReference type="AlphaFoldDB" id="A0A9X2U4A8"/>
<dbReference type="EMBL" id="JANTYZ010000016">
    <property type="protein sequence ID" value="MCS3866624.1"/>
    <property type="molecule type" value="Genomic_DNA"/>
</dbReference>
<proteinExistence type="predicted"/>
<dbReference type="Proteomes" id="UP001155034">
    <property type="component" value="Unassembled WGS sequence"/>
</dbReference>
<evidence type="ECO:0000256" key="1">
    <source>
        <dbReference type="SAM" id="MobiDB-lite"/>
    </source>
</evidence>